<keyword evidence="1" id="KW-0812">Transmembrane</keyword>
<protein>
    <submittedName>
        <fullName evidence="2">Uncharacterized protein</fullName>
    </submittedName>
</protein>
<dbReference type="EMBL" id="CP035467">
    <property type="protein sequence ID" value="QCW84545.1"/>
    <property type="molecule type" value="Genomic_DNA"/>
</dbReference>
<name>A0A4V1IKD7_METBY</name>
<keyword evidence="1" id="KW-1133">Transmembrane helix</keyword>
<dbReference type="AlphaFoldDB" id="A0A4V1IKD7"/>
<evidence type="ECO:0000313" key="3">
    <source>
        <dbReference type="Proteomes" id="UP000305881"/>
    </source>
</evidence>
<dbReference type="KEGG" id="mbur:EQU24_21625"/>
<evidence type="ECO:0000256" key="1">
    <source>
        <dbReference type="SAM" id="Phobius"/>
    </source>
</evidence>
<keyword evidence="1" id="KW-0472">Membrane</keyword>
<sequence length="137" mass="15686">MKTFSTINLLIFFSIMLLSVKMPLELIHAVVWVVKHIYVFVEFMLDEIISLTFDTDPRTTEIIVFYLMLGIGAIMALVIFNYIVDLWRQAKETVPAWCFEQKAQLQNTWQTSPMIKKSKVVCSIALGGSFAVMLTLS</sequence>
<reference evidence="3" key="1">
    <citation type="journal article" date="2019" name="J. Bacteriol.">
        <title>A Mutagenic Screen Identifies a TonB-Dependent Receptor Required for the Lanthanide Metal Switch in the Type I Methanotroph 'Methylotuvimicrobium buryatense' 5GB1C.</title>
        <authorList>
            <person name="Groom J.D."/>
            <person name="Ford S.M."/>
            <person name="Pesesky M.W."/>
            <person name="Lidstrom M.E."/>
        </authorList>
    </citation>
    <scope>NUCLEOTIDE SEQUENCE [LARGE SCALE GENOMIC DNA]</scope>
    <source>
        <strain evidence="3">5GB1C</strain>
    </source>
</reference>
<feature type="transmembrane region" description="Helical" evidence="1">
    <location>
        <begin position="7"/>
        <end position="34"/>
    </location>
</feature>
<feature type="transmembrane region" description="Helical" evidence="1">
    <location>
        <begin position="63"/>
        <end position="84"/>
    </location>
</feature>
<dbReference type="OrthoDB" id="5568294at2"/>
<accession>A0A4V1IKD7</accession>
<proteinExistence type="predicted"/>
<gene>
    <name evidence="2" type="ORF">EQU24_21625</name>
</gene>
<dbReference type="Proteomes" id="UP000305881">
    <property type="component" value="Chromosome"/>
</dbReference>
<dbReference type="RefSeq" id="WP_138767255.1">
    <property type="nucleotide sequence ID" value="NZ_CP035467.1"/>
</dbReference>
<keyword evidence="3" id="KW-1185">Reference proteome</keyword>
<evidence type="ECO:0000313" key="2">
    <source>
        <dbReference type="EMBL" id="QCW84545.1"/>
    </source>
</evidence>
<organism evidence="2 3">
    <name type="scientific">Methylotuvimicrobium buryatense</name>
    <name type="common">Methylomicrobium buryatense</name>
    <dbReference type="NCBI Taxonomy" id="95641"/>
    <lineage>
        <taxon>Bacteria</taxon>
        <taxon>Pseudomonadati</taxon>
        <taxon>Pseudomonadota</taxon>
        <taxon>Gammaproteobacteria</taxon>
        <taxon>Methylococcales</taxon>
        <taxon>Methylococcaceae</taxon>
        <taxon>Methylotuvimicrobium</taxon>
    </lineage>
</organism>